<dbReference type="RefSeq" id="WP_303302702.1">
    <property type="nucleotide sequence ID" value="NZ_BAABDA010000050.1"/>
</dbReference>
<organism evidence="3 4">
    <name type="scientific">Flavivirga jejuensis</name>
    <dbReference type="NCBI Taxonomy" id="870487"/>
    <lineage>
        <taxon>Bacteria</taxon>
        <taxon>Pseudomonadati</taxon>
        <taxon>Bacteroidota</taxon>
        <taxon>Flavobacteriia</taxon>
        <taxon>Flavobacteriales</taxon>
        <taxon>Flavobacteriaceae</taxon>
        <taxon>Flavivirga</taxon>
    </lineage>
</organism>
<dbReference type="InterPro" id="IPR014983">
    <property type="entry name" value="GAD-rel"/>
</dbReference>
<name>A0ABT8WQR6_9FLAO</name>
<accession>A0ABT8WQR6</accession>
<dbReference type="Pfam" id="PF08887">
    <property type="entry name" value="GAD-like"/>
    <property type="match status" value="1"/>
</dbReference>
<evidence type="ECO:0000259" key="1">
    <source>
        <dbReference type="Pfam" id="PF08887"/>
    </source>
</evidence>
<evidence type="ECO:0000313" key="4">
    <source>
        <dbReference type="Proteomes" id="UP001176806"/>
    </source>
</evidence>
<evidence type="ECO:0000313" key="3">
    <source>
        <dbReference type="EMBL" id="MDO5975495.1"/>
    </source>
</evidence>
<dbReference type="Pfam" id="PF08906">
    <property type="entry name" value="T6SS_Tdi1_C"/>
    <property type="match status" value="1"/>
</dbReference>
<protein>
    <submittedName>
        <fullName evidence="3">DUF1851 domain-containing protein</fullName>
    </submittedName>
</protein>
<comment type="caution">
    <text evidence="3">The sequence shown here is derived from an EMBL/GenBank/DDBJ whole genome shotgun (WGS) entry which is preliminary data.</text>
</comment>
<dbReference type="EMBL" id="JAUOEL010000005">
    <property type="protein sequence ID" value="MDO5975495.1"/>
    <property type="molecule type" value="Genomic_DNA"/>
</dbReference>
<evidence type="ECO:0000259" key="2">
    <source>
        <dbReference type="Pfam" id="PF08906"/>
    </source>
</evidence>
<sequence length="196" mass="22469">MEQKIYNSFLEFMGNPTSYEKPSKALINKYKEKFMGSNDTVDIINFIWRKDGLCSYKSGLFSLVNPDHYNDIARKFPDISDNALVFAKSATGCLFILEEYSFGKVIMHLNVHYGTSEVIANEFDMLFEWNLPATFFWKNDCFGSVELKVIEKSNSITWDECYAFVPSISLGGSKSISKMEPVKVLEHLEFLAQTLK</sequence>
<proteinExistence type="predicted"/>
<dbReference type="InterPro" id="IPR015002">
    <property type="entry name" value="T6SS_Tdi1_C"/>
</dbReference>
<feature type="domain" description="T6SS immunity protein Tdi1 C-terminal" evidence="2">
    <location>
        <begin position="148"/>
        <end position="193"/>
    </location>
</feature>
<keyword evidence="4" id="KW-1185">Reference proteome</keyword>
<dbReference type="Proteomes" id="UP001176806">
    <property type="component" value="Unassembled WGS sequence"/>
</dbReference>
<feature type="domain" description="GAD-related" evidence="1">
    <location>
        <begin position="4"/>
        <end position="99"/>
    </location>
</feature>
<gene>
    <name evidence="3" type="ORF">Q4Q40_14965</name>
</gene>
<reference evidence="3" key="1">
    <citation type="submission" date="2023-07" db="EMBL/GenBank/DDBJ databases">
        <title>Two novel species in the genus Flavivirga.</title>
        <authorList>
            <person name="Kwon K."/>
        </authorList>
    </citation>
    <scope>NUCLEOTIDE SEQUENCE</scope>
    <source>
        <strain evidence="3">KACC 14158</strain>
    </source>
</reference>